<sequence>MAVPVPRGLPPVVTAATVAEERKRNVFGATTVWKGKKNTIYLYVVVRTRPGYGARCGRRGRPTRNNTKPNRYRKEYIIKTTRIDARAGREKKEKDTVRATEWERVRTTRYVTQRHGGTDTASRNTNKRISYIITSLSYRRRSSIYSILL</sequence>
<reference evidence="1" key="1">
    <citation type="submission" date="2018-04" db="EMBL/GenBank/DDBJ databases">
        <title>Transcriptome assembly of Sipha flava.</title>
        <authorList>
            <person name="Scully E.D."/>
            <person name="Geib S.M."/>
            <person name="Palmer N.A."/>
            <person name="Koch K."/>
            <person name="Bradshaw J."/>
            <person name="Heng-Moss T."/>
            <person name="Sarath G."/>
        </authorList>
    </citation>
    <scope>NUCLEOTIDE SEQUENCE</scope>
</reference>
<gene>
    <name evidence="1" type="ORF">g.8731</name>
</gene>
<evidence type="ECO:0000313" key="1">
    <source>
        <dbReference type="EMBL" id="MBY77055.1"/>
    </source>
</evidence>
<protein>
    <submittedName>
        <fullName evidence="1">Uncharacterized protein</fullName>
    </submittedName>
</protein>
<dbReference type="AlphaFoldDB" id="A0A2S2QH17"/>
<organism evidence="1">
    <name type="scientific">Sipha flava</name>
    <name type="common">yellow sugarcane aphid</name>
    <dbReference type="NCBI Taxonomy" id="143950"/>
    <lineage>
        <taxon>Eukaryota</taxon>
        <taxon>Metazoa</taxon>
        <taxon>Ecdysozoa</taxon>
        <taxon>Arthropoda</taxon>
        <taxon>Hexapoda</taxon>
        <taxon>Insecta</taxon>
        <taxon>Pterygota</taxon>
        <taxon>Neoptera</taxon>
        <taxon>Paraneoptera</taxon>
        <taxon>Hemiptera</taxon>
        <taxon>Sternorrhyncha</taxon>
        <taxon>Aphidomorpha</taxon>
        <taxon>Aphidoidea</taxon>
        <taxon>Aphididae</taxon>
        <taxon>Sipha</taxon>
    </lineage>
</organism>
<proteinExistence type="predicted"/>
<accession>A0A2S2QH17</accession>
<name>A0A2S2QH17_9HEMI</name>
<dbReference type="EMBL" id="GGMS01007852">
    <property type="protein sequence ID" value="MBY77055.1"/>
    <property type="molecule type" value="Transcribed_RNA"/>
</dbReference>